<proteinExistence type="predicted"/>
<gene>
    <name evidence="2" type="ORF">Tco_1078341</name>
</gene>
<dbReference type="InterPro" id="IPR013103">
    <property type="entry name" value="RVT_2"/>
</dbReference>
<reference evidence="2" key="1">
    <citation type="journal article" date="2022" name="Int. J. Mol. Sci.">
        <title>Draft Genome of Tanacetum Coccineum: Genomic Comparison of Closely Related Tanacetum-Family Plants.</title>
        <authorList>
            <person name="Yamashiro T."/>
            <person name="Shiraishi A."/>
            <person name="Nakayama K."/>
            <person name="Satake H."/>
        </authorList>
    </citation>
    <scope>NUCLEOTIDE SEQUENCE</scope>
</reference>
<name>A0ABQ5HNN3_9ASTR</name>
<sequence>MYKARLVANGRNQQYGVDCSDTFSLVVKLATIRTILSLALAQNWPVHQLDVKNAFLNGDLSETFICINYRALWILVFHIMISVTRDARGMFLSQKKYAMEFLERTHMLNCNSTRTPVDTESKLGSDGDLVFDSTLYRSL</sequence>
<accession>A0ABQ5HNN3</accession>
<protein>
    <submittedName>
        <fullName evidence="2">Ribonuclease H-like domain-containing protein</fullName>
    </submittedName>
</protein>
<evidence type="ECO:0000313" key="3">
    <source>
        <dbReference type="Proteomes" id="UP001151760"/>
    </source>
</evidence>
<comment type="caution">
    <text evidence="2">The sequence shown here is derived from an EMBL/GenBank/DDBJ whole genome shotgun (WGS) entry which is preliminary data.</text>
</comment>
<feature type="domain" description="Reverse transcriptase Ty1/copia-type" evidence="1">
    <location>
        <begin position="2"/>
        <end position="64"/>
    </location>
</feature>
<keyword evidence="3" id="KW-1185">Reference proteome</keyword>
<organism evidence="2 3">
    <name type="scientific">Tanacetum coccineum</name>
    <dbReference type="NCBI Taxonomy" id="301880"/>
    <lineage>
        <taxon>Eukaryota</taxon>
        <taxon>Viridiplantae</taxon>
        <taxon>Streptophyta</taxon>
        <taxon>Embryophyta</taxon>
        <taxon>Tracheophyta</taxon>
        <taxon>Spermatophyta</taxon>
        <taxon>Magnoliopsida</taxon>
        <taxon>eudicotyledons</taxon>
        <taxon>Gunneridae</taxon>
        <taxon>Pentapetalae</taxon>
        <taxon>asterids</taxon>
        <taxon>campanulids</taxon>
        <taxon>Asterales</taxon>
        <taxon>Asteraceae</taxon>
        <taxon>Asteroideae</taxon>
        <taxon>Anthemideae</taxon>
        <taxon>Anthemidinae</taxon>
        <taxon>Tanacetum</taxon>
    </lineage>
</organism>
<dbReference type="EMBL" id="BQNB010019830">
    <property type="protein sequence ID" value="GJT89496.1"/>
    <property type="molecule type" value="Genomic_DNA"/>
</dbReference>
<dbReference type="Pfam" id="PF07727">
    <property type="entry name" value="RVT_2"/>
    <property type="match status" value="1"/>
</dbReference>
<evidence type="ECO:0000313" key="2">
    <source>
        <dbReference type="EMBL" id="GJT89496.1"/>
    </source>
</evidence>
<evidence type="ECO:0000259" key="1">
    <source>
        <dbReference type="Pfam" id="PF07727"/>
    </source>
</evidence>
<reference evidence="2" key="2">
    <citation type="submission" date="2022-01" db="EMBL/GenBank/DDBJ databases">
        <authorList>
            <person name="Yamashiro T."/>
            <person name="Shiraishi A."/>
            <person name="Satake H."/>
            <person name="Nakayama K."/>
        </authorList>
    </citation>
    <scope>NUCLEOTIDE SEQUENCE</scope>
</reference>
<dbReference type="Proteomes" id="UP001151760">
    <property type="component" value="Unassembled WGS sequence"/>
</dbReference>